<gene>
    <name evidence="1" type="ORF">ACE5LO_16645</name>
</gene>
<dbReference type="EMBL" id="JBHIRY010000016">
    <property type="protein sequence ID" value="MFB5762017.1"/>
    <property type="molecule type" value="Genomic_DNA"/>
</dbReference>
<keyword evidence="2" id="KW-1185">Reference proteome</keyword>
<accession>A0ABV5C3C6</accession>
<dbReference type="Pfam" id="PF26595">
    <property type="entry name" value="A_ENA"/>
    <property type="match status" value="1"/>
</dbReference>
<dbReference type="RefSeq" id="WP_375521134.1">
    <property type="nucleotide sequence ID" value="NZ_JBHIRY010000016.1"/>
</dbReference>
<dbReference type="InterPro" id="IPR058705">
    <property type="entry name" value="A_ENA"/>
</dbReference>
<evidence type="ECO:0000313" key="2">
    <source>
        <dbReference type="Proteomes" id="UP001580430"/>
    </source>
</evidence>
<evidence type="ECO:0000313" key="1">
    <source>
        <dbReference type="EMBL" id="MFB5762017.1"/>
    </source>
</evidence>
<proteinExistence type="predicted"/>
<comment type="caution">
    <text evidence="1">The sequence shown here is derived from an EMBL/GenBank/DDBJ whole genome shotgun (WGS) entry which is preliminary data.</text>
</comment>
<sequence length="106" mass="11574">MSQAGIPHITPIITVDRDDAINLLLASIGMEELGLSHIVNAEAEKLQYVLGMLPTKPPFQPTVSDLMTVNCSIRGVLKEVRKKEDVLLNKLDLLAEEVDDNTCGCC</sequence>
<organism evidence="1 2">
    <name type="scientific">Paenibacillus medicaginis</name>
    <dbReference type="NCBI Taxonomy" id="1470560"/>
    <lineage>
        <taxon>Bacteria</taxon>
        <taxon>Bacillati</taxon>
        <taxon>Bacillota</taxon>
        <taxon>Bacilli</taxon>
        <taxon>Bacillales</taxon>
        <taxon>Paenibacillaceae</taxon>
        <taxon>Paenibacillus</taxon>
    </lineage>
</organism>
<protein>
    <submittedName>
        <fullName evidence="1">Uncharacterized protein</fullName>
    </submittedName>
</protein>
<reference evidence="1 2" key="1">
    <citation type="submission" date="2024-09" db="EMBL/GenBank/DDBJ databases">
        <title>Paenibacillus zeirhizospherea sp. nov., isolated from surface of the maize (Zea mays) roots in a horticulture field, Hungary.</title>
        <authorList>
            <person name="Marton D."/>
            <person name="Farkas M."/>
            <person name="Bedics A."/>
            <person name="Toth E."/>
            <person name="Tancsics A."/>
            <person name="Boka K."/>
            <person name="Marati G."/>
            <person name="Kriszt B."/>
            <person name="Cserhati M."/>
        </authorList>
    </citation>
    <scope>NUCLEOTIDE SEQUENCE [LARGE SCALE GENOMIC DNA]</scope>
    <source>
        <strain evidence="1 2">JCM 18446</strain>
    </source>
</reference>
<name>A0ABV5C3C6_9BACL</name>
<dbReference type="Proteomes" id="UP001580430">
    <property type="component" value="Unassembled WGS sequence"/>
</dbReference>